<evidence type="ECO:0000313" key="6">
    <source>
        <dbReference type="EMBL" id="THF81481.1"/>
    </source>
</evidence>
<dbReference type="GO" id="GO:0071555">
    <property type="term" value="P:cell wall organization"/>
    <property type="evidence" value="ECO:0007669"/>
    <property type="project" value="UniProtKB-KW"/>
</dbReference>
<dbReference type="PANTHER" id="PTHR33392">
    <property type="entry name" value="POLYISOPRENYL-TEICHOIC ACID--PEPTIDOGLYCAN TEICHOIC ACID TRANSFERASE TAGU"/>
    <property type="match status" value="1"/>
</dbReference>
<dbReference type="InterPro" id="IPR050922">
    <property type="entry name" value="LytR/CpsA/Psr_CW_biosynth"/>
</dbReference>
<gene>
    <name evidence="6" type="ORF">E6W99_06120</name>
</gene>
<evidence type="ECO:0000256" key="1">
    <source>
        <dbReference type="ARBA" id="ARBA00006068"/>
    </source>
</evidence>
<comment type="similarity">
    <text evidence="1">Belongs to the LytR/CpsA/Psr (LCP) family.</text>
</comment>
<proteinExistence type="inferred from homology"/>
<name>A0A4S4C1F0_9BACI</name>
<evidence type="ECO:0000256" key="2">
    <source>
        <dbReference type="ARBA" id="ARBA00022692"/>
    </source>
</evidence>
<evidence type="ECO:0000313" key="7">
    <source>
        <dbReference type="Proteomes" id="UP000310334"/>
    </source>
</evidence>
<dbReference type="AlphaFoldDB" id="A0A4S4C1F0"/>
<dbReference type="Pfam" id="PF03816">
    <property type="entry name" value="LytR_cpsA_psr"/>
    <property type="match status" value="1"/>
</dbReference>
<dbReference type="InterPro" id="IPR004474">
    <property type="entry name" value="LytR_CpsA_psr"/>
</dbReference>
<dbReference type="Proteomes" id="UP000310334">
    <property type="component" value="Unassembled WGS sequence"/>
</dbReference>
<dbReference type="PANTHER" id="PTHR33392:SF10">
    <property type="entry name" value="POLYISOPRENYL-TEICHOIC ACID--PEPTIDOGLYCAN TEICHOIC ACID TRANSFERASE TAGV"/>
    <property type="match status" value="1"/>
</dbReference>
<keyword evidence="3" id="KW-0735">Signal-anchor</keyword>
<dbReference type="RefSeq" id="WP_136352317.1">
    <property type="nucleotide sequence ID" value="NZ_CP046266.1"/>
</dbReference>
<keyword evidence="2" id="KW-0812">Transmembrane</keyword>
<evidence type="ECO:0000256" key="4">
    <source>
        <dbReference type="ARBA" id="ARBA00022989"/>
    </source>
</evidence>
<comment type="caution">
    <text evidence="6">The sequence shown here is derived from an EMBL/GenBank/DDBJ whole genome shotgun (WGS) entry which is preliminary data.</text>
</comment>
<evidence type="ECO:0000256" key="3">
    <source>
        <dbReference type="ARBA" id="ARBA00022968"/>
    </source>
</evidence>
<feature type="domain" description="Cell envelope-related transcriptional attenuator" evidence="5">
    <location>
        <begin position="90"/>
        <end position="238"/>
    </location>
</feature>
<dbReference type="NCBIfam" id="TIGR00350">
    <property type="entry name" value="lytR_cpsA_psr"/>
    <property type="match status" value="1"/>
</dbReference>
<dbReference type="OrthoDB" id="27330at2"/>
<evidence type="ECO:0000259" key="5">
    <source>
        <dbReference type="Pfam" id="PF03816"/>
    </source>
</evidence>
<sequence length="333" mass="37526">MERKQMKRVKKKRRLFLRRILFFAILLFLVIAGYMGYVLFETFQAASGSYSELARGDKSKLRTEAVEISEDPFSIILLGVENYSSGGNGRTDSIMVATINPKDQTVKLLSIPRDTRVYIEEEGEEDKINHAYVYGGKDATINAVEDLLDIPIDYYATVNFEGFKEIIDEIGGVTVEVPFDFTEKSDIKGKDRIEFHEGTMTLNGEEALAYARMRKQDPRGDFGRNDRQKQIITAAVSSIFTPKNLLKVDEIASHVGDNIETNMRVSEGLGLQSQFSNFKSSAIEQLKLEGSDEYIGGTYYFVPDEMQLIELSTELENHLKQTTGAVEDESNEG</sequence>
<keyword evidence="4" id="KW-0472">Membrane</keyword>
<organism evidence="6 7">
    <name type="scientific">Metabacillus sediminilitoris</name>
    <dbReference type="NCBI Taxonomy" id="2567941"/>
    <lineage>
        <taxon>Bacteria</taxon>
        <taxon>Bacillati</taxon>
        <taxon>Bacillota</taxon>
        <taxon>Bacilli</taxon>
        <taxon>Bacillales</taxon>
        <taxon>Bacillaceae</taxon>
        <taxon>Metabacillus</taxon>
    </lineage>
</organism>
<keyword evidence="4" id="KW-1133">Transmembrane helix</keyword>
<dbReference type="EMBL" id="SSNT01000004">
    <property type="protein sequence ID" value="THF81481.1"/>
    <property type="molecule type" value="Genomic_DNA"/>
</dbReference>
<dbReference type="Gene3D" id="3.40.630.190">
    <property type="entry name" value="LCP protein"/>
    <property type="match status" value="1"/>
</dbReference>
<reference evidence="6 7" key="1">
    <citation type="submission" date="2019-04" db="EMBL/GenBank/DDBJ databases">
        <title>Bacillus sediminilitoris sp. nov., isolated from a tidal flat sediment on the East China Sea.</title>
        <authorList>
            <person name="Wei Y."/>
            <person name="Mao H."/>
            <person name="Fang J."/>
        </authorList>
    </citation>
    <scope>NUCLEOTIDE SEQUENCE [LARGE SCALE GENOMIC DNA]</scope>
    <source>
        <strain evidence="6 7">DSL-17</strain>
    </source>
</reference>
<accession>A0A4S4C1F0</accession>
<protein>
    <submittedName>
        <fullName evidence="6">LytR family transcriptional regulator</fullName>
    </submittedName>
</protein>
<keyword evidence="7" id="KW-1185">Reference proteome</keyword>